<evidence type="ECO:0000313" key="1">
    <source>
        <dbReference type="EMBL" id="SHE91406.1"/>
    </source>
</evidence>
<organism evidence="1 2">
    <name type="scientific">Fodinibius roseus</name>
    <dbReference type="NCBI Taxonomy" id="1194090"/>
    <lineage>
        <taxon>Bacteria</taxon>
        <taxon>Pseudomonadati</taxon>
        <taxon>Balneolota</taxon>
        <taxon>Balneolia</taxon>
        <taxon>Balneolales</taxon>
        <taxon>Balneolaceae</taxon>
        <taxon>Fodinibius</taxon>
    </lineage>
</organism>
<proteinExistence type="predicted"/>
<dbReference type="AlphaFoldDB" id="A0A1M4XDQ3"/>
<sequence length="43" mass="4991">MREVCETALVANLCIFFAHSKPPHMPYVYAEVLNALRLLIFRL</sequence>
<accession>A0A1M4XDQ3</accession>
<gene>
    <name evidence="1" type="ORF">SAMN05443144_10494</name>
</gene>
<protein>
    <submittedName>
        <fullName evidence="1">Uncharacterized protein</fullName>
    </submittedName>
</protein>
<reference evidence="1 2" key="1">
    <citation type="submission" date="2016-11" db="EMBL/GenBank/DDBJ databases">
        <authorList>
            <person name="Jaros S."/>
            <person name="Januszkiewicz K."/>
            <person name="Wedrychowicz H."/>
        </authorList>
    </citation>
    <scope>NUCLEOTIDE SEQUENCE [LARGE SCALE GENOMIC DNA]</scope>
    <source>
        <strain evidence="1 2">DSM 21986</strain>
    </source>
</reference>
<evidence type="ECO:0000313" key="2">
    <source>
        <dbReference type="Proteomes" id="UP000184041"/>
    </source>
</evidence>
<dbReference type="Proteomes" id="UP000184041">
    <property type="component" value="Unassembled WGS sequence"/>
</dbReference>
<name>A0A1M4XDQ3_9BACT</name>
<keyword evidence="2" id="KW-1185">Reference proteome</keyword>
<dbReference type="EMBL" id="FQUS01000004">
    <property type="protein sequence ID" value="SHE91406.1"/>
    <property type="molecule type" value="Genomic_DNA"/>
</dbReference>